<evidence type="ECO:0000313" key="1">
    <source>
        <dbReference type="EMBL" id="CAI9611858.1"/>
    </source>
</evidence>
<keyword evidence="2" id="KW-1185">Reference proteome</keyword>
<protein>
    <submittedName>
        <fullName evidence="1">Uncharacterized protein</fullName>
    </submittedName>
</protein>
<comment type="caution">
    <text evidence="1">The sequence shown here is derived from an EMBL/GenBank/DDBJ whole genome shotgun (WGS) entry which is preliminary data.</text>
</comment>
<dbReference type="Proteomes" id="UP001162483">
    <property type="component" value="Unassembled WGS sequence"/>
</dbReference>
<reference evidence="1" key="1">
    <citation type="submission" date="2023-05" db="EMBL/GenBank/DDBJ databases">
        <authorList>
            <person name="Stuckert A."/>
        </authorList>
    </citation>
    <scope>NUCLEOTIDE SEQUENCE</scope>
</reference>
<dbReference type="EMBL" id="CATNWA010019194">
    <property type="protein sequence ID" value="CAI9611858.1"/>
    <property type="molecule type" value="Genomic_DNA"/>
</dbReference>
<proteinExistence type="predicted"/>
<sequence length="69" mass="7620">MEMTGLDLAWLMWGCSKICQGGRRWAVSRAVYKGSAGQRIGSSLSRAVYRGPFVGAEDRGHCWQGRGQE</sequence>
<organism evidence="1 2">
    <name type="scientific">Staurois parvus</name>
    <dbReference type="NCBI Taxonomy" id="386267"/>
    <lineage>
        <taxon>Eukaryota</taxon>
        <taxon>Metazoa</taxon>
        <taxon>Chordata</taxon>
        <taxon>Craniata</taxon>
        <taxon>Vertebrata</taxon>
        <taxon>Euteleostomi</taxon>
        <taxon>Amphibia</taxon>
        <taxon>Batrachia</taxon>
        <taxon>Anura</taxon>
        <taxon>Neobatrachia</taxon>
        <taxon>Ranoidea</taxon>
        <taxon>Ranidae</taxon>
        <taxon>Staurois</taxon>
    </lineage>
</organism>
<gene>
    <name evidence="1" type="ORF">SPARVUS_LOCUS14614642</name>
</gene>
<name>A0ABN9GTH8_9NEOB</name>
<evidence type="ECO:0000313" key="2">
    <source>
        <dbReference type="Proteomes" id="UP001162483"/>
    </source>
</evidence>
<accession>A0ABN9GTH8</accession>